<sequence>MTRTTAYTSVPVRYAETDQMGIVHHSVYVIWCELGRTELIKKLGFRYNELEKQGYLSPVTGINLQYKRSAVYDETMTIQTWVKDYSGVRIEYGYLISNENGETCVEGSSEHVCVSKDSFRPLSIKKHLPEWHEMYTREVSH</sequence>
<dbReference type="InterPro" id="IPR006684">
    <property type="entry name" value="YbgC/YbaW"/>
</dbReference>
<keyword evidence="2 3" id="KW-0378">Hydrolase</keyword>
<proteinExistence type="inferred from homology"/>
<evidence type="ECO:0000256" key="2">
    <source>
        <dbReference type="ARBA" id="ARBA00022801"/>
    </source>
</evidence>
<dbReference type="Pfam" id="PF13279">
    <property type="entry name" value="4HBT_2"/>
    <property type="match status" value="1"/>
</dbReference>
<dbReference type="Gene3D" id="3.10.129.10">
    <property type="entry name" value="Hotdog Thioesterase"/>
    <property type="match status" value="1"/>
</dbReference>
<dbReference type="InterPro" id="IPR029069">
    <property type="entry name" value="HotDog_dom_sf"/>
</dbReference>
<dbReference type="EMBL" id="RAPK01000007">
    <property type="protein sequence ID" value="RKD75236.1"/>
    <property type="molecule type" value="Genomic_DNA"/>
</dbReference>
<dbReference type="InterPro" id="IPR050563">
    <property type="entry name" value="4-hydroxybenzoyl-CoA_TE"/>
</dbReference>
<accession>A0A419V5P8</accession>
<protein>
    <submittedName>
        <fullName evidence="3">Acyl-CoA thioester hydrolase</fullName>
    </submittedName>
</protein>
<dbReference type="GO" id="GO:0047617">
    <property type="term" value="F:fatty acyl-CoA hydrolase activity"/>
    <property type="evidence" value="ECO:0007669"/>
    <property type="project" value="TreeGrafter"/>
</dbReference>
<gene>
    <name evidence="3" type="ORF">ATL39_0934</name>
</gene>
<comment type="similarity">
    <text evidence="1">Belongs to the 4-hydroxybenzoyl-CoA thioesterase family.</text>
</comment>
<dbReference type="RefSeq" id="WP_120192128.1">
    <property type="nucleotide sequence ID" value="NZ_RAPK01000007.1"/>
</dbReference>
<dbReference type="NCBIfam" id="TIGR00051">
    <property type="entry name" value="YbgC/FadM family acyl-CoA thioesterase"/>
    <property type="match status" value="1"/>
</dbReference>
<reference evidence="3 4" key="1">
    <citation type="submission" date="2018-09" db="EMBL/GenBank/DDBJ databases">
        <title>Genomic Encyclopedia of Archaeal and Bacterial Type Strains, Phase II (KMG-II): from individual species to whole genera.</title>
        <authorList>
            <person name="Goeker M."/>
        </authorList>
    </citation>
    <scope>NUCLEOTIDE SEQUENCE [LARGE SCALE GENOMIC DNA]</scope>
    <source>
        <strain evidence="3 4">DSM 17008</strain>
    </source>
</reference>
<dbReference type="PANTHER" id="PTHR31793:SF27">
    <property type="entry name" value="NOVEL THIOESTERASE SUPERFAMILY DOMAIN AND SAPOSIN A-TYPE DOMAIN CONTAINING PROTEIN (0610012H03RIK)"/>
    <property type="match status" value="1"/>
</dbReference>
<keyword evidence="4" id="KW-1185">Reference proteome</keyword>
<name>A0A419V5P8_9BACL</name>
<comment type="caution">
    <text evidence="3">The sequence shown here is derived from an EMBL/GenBank/DDBJ whole genome shotgun (WGS) entry which is preliminary data.</text>
</comment>
<evidence type="ECO:0000313" key="4">
    <source>
        <dbReference type="Proteomes" id="UP000285120"/>
    </source>
</evidence>
<dbReference type="PIRSF" id="PIRSF003230">
    <property type="entry name" value="YbgC"/>
    <property type="match status" value="1"/>
</dbReference>
<dbReference type="AlphaFoldDB" id="A0A419V5P8"/>
<dbReference type="PANTHER" id="PTHR31793">
    <property type="entry name" value="4-HYDROXYBENZOYL-COA THIOESTERASE FAMILY MEMBER"/>
    <property type="match status" value="1"/>
</dbReference>
<evidence type="ECO:0000256" key="1">
    <source>
        <dbReference type="ARBA" id="ARBA00005953"/>
    </source>
</evidence>
<organism evidence="3 4">
    <name type="scientific">Sinobaca qinghaiensis</name>
    <dbReference type="NCBI Taxonomy" id="342944"/>
    <lineage>
        <taxon>Bacteria</taxon>
        <taxon>Bacillati</taxon>
        <taxon>Bacillota</taxon>
        <taxon>Bacilli</taxon>
        <taxon>Bacillales</taxon>
        <taxon>Sporolactobacillaceae</taxon>
        <taxon>Sinobaca</taxon>
    </lineage>
</organism>
<dbReference type="Proteomes" id="UP000285120">
    <property type="component" value="Unassembled WGS sequence"/>
</dbReference>
<dbReference type="SUPFAM" id="SSF54637">
    <property type="entry name" value="Thioesterase/thiol ester dehydrase-isomerase"/>
    <property type="match status" value="1"/>
</dbReference>
<dbReference type="OrthoDB" id="9800856at2"/>
<dbReference type="CDD" id="cd00586">
    <property type="entry name" value="4HBT"/>
    <property type="match status" value="1"/>
</dbReference>
<evidence type="ECO:0000313" key="3">
    <source>
        <dbReference type="EMBL" id="RKD75236.1"/>
    </source>
</evidence>